<organism evidence="1 2">
    <name type="scientific">Cotesia glomerata</name>
    <name type="common">Lepidopteran parasitic wasp</name>
    <name type="synonym">Apanteles glomeratus</name>
    <dbReference type="NCBI Taxonomy" id="32391"/>
    <lineage>
        <taxon>Eukaryota</taxon>
        <taxon>Metazoa</taxon>
        <taxon>Ecdysozoa</taxon>
        <taxon>Arthropoda</taxon>
        <taxon>Hexapoda</taxon>
        <taxon>Insecta</taxon>
        <taxon>Pterygota</taxon>
        <taxon>Neoptera</taxon>
        <taxon>Endopterygota</taxon>
        <taxon>Hymenoptera</taxon>
        <taxon>Apocrita</taxon>
        <taxon>Ichneumonoidea</taxon>
        <taxon>Braconidae</taxon>
        <taxon>Microgastrinae</taxon>
        <taxon>Cotesia</taxon>
    </lineage>
</organism>
<name>A0AAV7IQZ2_COTGL</name>
<protein>
    <submittedName>
        <fullName evidence="1">Uncharacterized protein</fullName>
    </submittedName>
</protein>
<evidence type="ECO:0000313" key="2">
    <source>
        <dbReference type="Proteomes" id="UP000826195"/>
    </source>
</evidence>
<proteinExistence type="predicted"/>
<keyword evidence="2" id="KW-1185">Reference proteome</keyword>
<dbReference type="InterPro" id="IPR012674">
    <property type="entry name" value="Calycin"/>
</dbReference>
<dbReference type="EMBL" id="JAHXZJ010000747">
    <property type="protein sequence ID" value="KAH0557440.1"/>
    <property type="molecule type" value="Genomic_DNA"/>
</dbReference>
<dbReference type="Gene3D" id="2.40.128.20">
    <property type="match status" value="1"/>
</dbReference>
<dbReference type="Proteomes" id="UP000826195">
    <property type="component" value="Unassembled WGS sequence"/>
</dbReference>
<comment type="caution">
    <text evidence="1">The sequence shown here is derived from an EMBL/GenBank/DDBJ whole genome shotgun (WGS) entry which is preliminary data.</text>
</comment>
<reference evidence="1 2" key="1">
    <citation type="journal article" date="2021" name="J. Hered.">
        <title>A chromosome-level genome assembly of the parasitoid wasp, Cotesia glomerata (Hymenoptera: Braconidae).</title>
        <authorList>
            <person name="Pinto B.J."/>
            <person name="Weis J.J."/>
            <person name="Gamble T."/>
            <person name="Ode P.J."/>
            <person name="Paul R."/>
            <person name="Zaspel J.M."/>
        </authorList>
    </citation>
    <scope>NUCLEOTIDE SEQUENCE [LARGE SCALE GENOMIC DNA]</scope>
    <source>
        <strain evidence="1">CgM1</strain>
    </source>
</reference>
<dbReference type="SUPFAM" id="SSF50814">
    <property type="entry name" value="Lipocalins"/>
    <property type="match status" value="1"/>
</dbReference>
<gene>
    <name evidence="1" type="ORF">KQX54_006016</name>
</gene>
<evidence type="ECO:0000313" key="1">
    <source>
        <dbReference type="EMBL" id="KAH0557440.1"/>
    </source>
</evidence>
<sequence length="82" mass="9647">MTIVVPVIENVTVKHYILDTDYYSYVIYYACVNDGYNGIPAIWVKTRDQFPRFSVKNVVQNALRRNGFPYIDLTQTWQGKCY</sequence>
<dbReference type="AlphaFoldDB" id="A0AAV7IQZ2"/>
<accession>A0AAV7IQZ2</accession>